<protein>
    <submittedName>
        <fullName evidence="2">Transmembrane protein, putative</fullName>
    </submittedName>
</protein>
<dbReference type="AlphaFoldDB" id="W7X210"/>
<dbReference type="Proteomes" id="UP000009168">
    <property type="component" value="Unassembled WGS sequence"/>
</dbReference>
<dbReference type="RefSeq" id="XP_012654179.1">
    <property type="nucleotide sequence ID" value="XM_012798725.1"/>
</dbReference>
<accession>W7X210</accession>
<dbReference type="GeneID" id="24437847"/>
<reference evidence="3" key="1">
    <citation type="journal article" date="2006" name="PLoS Biol.">
        <title>Macronuclear genome sequence of the ciliate Tetrahymena thermophila, a model eukaryote.</title>
        <authorList>
            <person name="Eisen J.A."/>
            <person name="Coyne R.S."/>
            <person name="Wu M."/>
            <person name="Wu D."/>
            <person name="Thiagarajan M."/>
            <person name="Wortman J.R."/>
            <person name="Badger J.H."/>
            <person name="Ren Q."/>
            <person name="Amedeo P."/>
            <person name="Jones K.M."/>
            <person name="Tallon L.J."/>
            <person name="Delcher A.L."/>
            <person name="Salzberg S.L."/>
            <person name="Silva J.C."/>
            <person name="Haas B.J."/>
            <person name="Majoros W.H."/>
            <person name="Farzad M."/>
            <person name="Carlton J.M."/>
            <person name="Smith R.K. Jr."/>
            <person name="Garg J."/>
            <person name="Pearlman R.E."/>
            <person name="Karrer K.M."/>
            <person name="Sun L."/>
            <person name="Manning G."/>
            <person name="Elde N.C."/>
            <person name="Turkewitz A.P."/>
            <person name="Asai D.J."/>
            <person name="Wilkes D.E."/>
            <person name="Wang Y."/>
            <person name="Cai H."/>
            <person name="Collins K."/>
            <person name="Stewart B.A."/>
            <person name="Lee S.R."/>
            <person name="Wilamowska K."/>
            <person name="Weinberg Z."/>
            <person name="Ruzzo W.L."/>
            <person name="Wloga D."/>
            <person name="Gaertig J."/>
            <person name="Frankel J."/>
            <person name="Tsao C.-C."/>
            <person name="Gorovsky M.A."/>
            <person name="Keeling P.J."/>
            <person name="Waller R.F."/>
            <person name="Patron N.J."/>
            <person name="Cherry J.M."/>
            <person name="Stover N.A."/>
            <person name="Krieger C.J."/>
            <person name="del Toro C."/>
            <person name="Ryder H.F."/>
            <person name="Williamson S.C."/>
            <person name="Barbeau R.A."/>
            <person name="Hamilton E.P."/>
            <person name="Orias E."/>
        </authorList>
    </citation>
    <scope>NUCLEOTIDE SEQUENCE [LARGE SCALE GENOMIC DNA]</scope>
    <source>
        <strain evidence="3">SB210</strain>
    </source>
</reference>
<feature type="transmembrane region" description="Helical" evidence="1">
    <location>
        <begin position="149"/>
        <end position="169"/>
    </location>
</feature>
<evidence type="ECO:0000256" key="1">
    <source>
        <dbReference type="SAM" id="Phobius"/>
    </source>
</evidence>
<proteinExistence type="predicted"/>
<evidence type="ECO:0000313" key="2">
    <source>
        <dbReference type="EMBL" id="EWS73270.1"/>
    </source>
</evidence>
<dbReference type="EMBL" id="GG662621">
    <property type="protein sequence ID" value="EWS73270.1"/>
    <property type="molecule type" value="Genomic_DNA"/>
</dbReference>
<dbReference type="InParanoid" id="W7X210"/>
<organism evidence="2 3">
    <name type="scientific">Tetrahymena thermophila (strain SB210)</name>
    <dbReference type="NCBI Taxonomy" id="312017"/>
    <lineage>
        <taxon>Eukaryota</taxon>
        <taxon>Sar</taxon>
        <taxon>Alveolata</taxon>
        <taxon>Ciliophora</taxon>
        <taxon>Intramacronucleata</taxon>
        <taxon>Oligohymenophorea</taxon>
        <taxon>Hymenostomatida</taxon>
        <taxon>Tetrahymenina</taxon>
        <taxon>Tetrahymenidae</taxon>
        <taxon>Tetrahymena</taxon>
    </lineage>
</organism>
<dbReference type="KEGG" id="tet:TTHERM_000218379"/>
<evidence type="ECO:0000313" key="3">
    <source>
        <dbReference type="Proteomes" id="UP000009168"/>
    </source>
</evidence>
<keyword evidence="1" id="KW-0472">Membrane</keyword>
<name>W7X210_TETTS</name>
<keyword evidence="1 2" id="KW-0812">Transmembrane</keyword>
<gene>
    <name evidence="2" type="ORF">TTHERM_000218379</name>
</gene>
<keyword evidence="3" id="KW-1185">Reference proteome</keyword>
<feature type="transmembrane region" description="Helical" evidence="1">
    <location>
        <begin position="189"/>
        <end position="212"/>
    </location>
</feature>
<sequence length="341" mass="38470">MSLYIIYVVKRFYVIYQLNTLLSVWLLLKKPSGIKLGGVLSLNSSRQLPRIKYLFYLHPFIYKLQKNRLHITHFQLSLSSPLSGNSFLHALHVTCLVFSSHQNPSSSLAFLHSLHTSKLFFLPPILFLFQADYQGLEGAGFISGSSSSLYILLLLFLIGALGSGFFYAAGAGIFQSFLIFSSIYSQYSFVFFFSGCLFSKFSIKLLIVGFFAKSLYLERQFGHSSLFCFQSQKQAPHKLCKQGQRVTQEQIISIQITHSNSSDILSSQVLNLFNYSQILRFSSSCSSLIFQILYSSSSLCYCFILAVSSSFNFDAQAPPFDEDQESFTIKPMTSAQLTLDL</sequence>
<keyword evidence="1" id="KW-1133">Transmembrane helix</keyword>